<dbReference type="EMBL" id="VLKW01000005">
    <property type="protein sequence ID" value="TWI46590.1"/>
    <property type="molecule type" value="Genomic_DNA"/>
</dbReference>
<protein>
    <submittedName>
        <fullName evidence="2">Nucleoside-diphosphate-sugar epimerase</fullName>
    </submittedName>
</protein>
<organism evidence="2 3">
    <name type="scientific">Pseudoduganella flava</name>
    <dbReference type="NCBI Taxonomy" id="871742"/>
    <lineage>
        <taxon>Bacteria</taxon>
        <taxon>Pseudomonadati</taxon>
        <taxon>Pseudomonadota</taxon>
        <taxon>Betaproteobacteria</taxon>
        <taxon>Burkholderiales</taxon>
        <taxon>Oxalobacteraceae</taxon>
        <taxon>Telluria group</taxon>
        <taxon>Pseudoduganella</taxon>
    </lineage>
</organism>
<accession>A0A562PQZ8</accession>
<reference evidence="2 3" key="1">
    <citation type="journal article" date="2015" name="Stand. Genomic Sci.">
        <title>Genomic Encyclopedia of Bacterial and Archaeal Type Strains, Phase III: the genomes of soil and plant-associated and newly described type strains.</title>
        <authorList>
            <person name="Whitman W.B."/>
            <person name="Woyke T."/>
            <person name="Klenk H.P."/>
            <person name="Zhou Y."/>
            <person name="Lilburn T.G."/>
            <person name="Beck B.J."/>
            <person name="De Vos P."/>
            <person name="Vandamme P."/>
            <person name="Eisen J.A."/>
            <person name="Garrity G."/>
            <person name="Hugenholtz P."/>
            <person name="Kyrpides N.C."/>
        </authorList>
    </citation>
    <scope>NUCLEOTIDE SEQUENCE [LARGE SCALE GENOMIC DNA]</scope>
    <source>
        <strain evidence="2 3">CGMCC 1.10685</strain>
    </source>
</reference>
<dbReference type="Proteomes" id="UP000315112">
    <property type="component" value="Unassembled WGS sequence"/>
</dbReference>
<proteinExistence type="predicted"/>
<dbReference type="Pfam" id="PF01370">
    <property type="entry name" value="Epimerase"/>
    <property type="match status" value="1"/>
</dbReference>
<evidence type="ECO:0000313" key="3">
    <source>
        <dbReference type="Proteomes" id="UP000315112"/>
    </source>
</evidence>
<dbReference type="RefSeq" id="WP_145876170.1">
    <property type="nucleotide sequence ID" value="NZ_VLKW01000005.1"/>
</dbReference>
<evidence type="ECO:0000313" key="2">
    <source>
        <dbReference type="EMBL" id="TWI46590.1"/>
    </source>
</evidence>
<gene>
    <name evidence="2" type="ORF">IP92_02949</name>
</gene>
<dbReference type="OrthoDB" id="112777at2"/>
<comment type="caution">
    <text evidence="2">The sequence shown here is derived from an EMBL/GenBank/DDBJ whole genome shotgun (WGS) entry which is preliminary data.</text>
</comment>
<evidence type="ECO:0000259" key="1">
    <source>
        <dbReference type="Pfam" id="PF01370"/>
    </source>
</evidence>
<dbReference type="SUPFAM" id="SSF51735">
    <property type="entry name" value="NAD(P)-binding Rossmann-fold domains"/>
    <property type="match status" value="1"/>
</dbReference>
<dbReference type="AlphaFoldDB" id="A0A562PQZ8"/>
<dbReference type="InterPro" id="IPR001509">
    <property type="entry name" value="Epimerase_deHydtase"/>
</dbReference>
<dbReference type="InterPro" id="IPR036291">
    <property type="entry name" value="NAD(P)-bd_dom_sf"/>
</dbReference>
<name>A0A562PQZ8_9BURK</name>
<sequence length="315" mass="33340">MNSRKHIVLGTGVLGLTVARMLAAHGVRPVLASRSGRRVGGWSVLACDAGDPAALAALLDAPATLYVCAAPPVSRWDLEFPRLAEGIAGAVPGRNVDIVLADSVCAYGHCKGSFVEGDPARPCNSKGRARMYMAERVLSLHGRYGVRATVVRAATFFGPGVTKSSVSQAALAGALAGRIVHVPGDPGMAHAFTYVPDFAGTMIELGCRDAAFGHCWHTPSHNGRSHLDFLREAAQPADQDVRLRALGPLAMRCLALFNPALDELHDMLHLYETPWAFSSALTQRTFGIASTPLSAALARTTYALRARQLAPSPSL</sequence>
<dbReference type="Gene3D" id="3.40.50.720">
    <property type="entry name" value="NAD(P)-binding Rossmann-like Domain"/>
    <property type="match status" value="1"/>
</dbReference>
<feature type="domain" description="NAD-dependent epimerase/dehydratase" evidence="1">
    <location>
        <begin position="10"/>
        <end position="202"/>
    </location>
</feature>